<sequence length="90" mass="10207">MAKNASVLKSISVANRNRQRNKIYKSTIKSLTKKFLTNISQVDKTSDLAELNTLMRKLYSKIDKAVKKGILHKNAAARKKSFLSKQLKTL</sequence>
<dbReference type="GO" id="GO:0006412">
    <property type="term" value="P:translation"/>
    <property type="evidence" value="ECO:0007669"/>
    <property type="project" value="UniProtKB-UniRule"/>
</dbReference>
<comment type="subcellular location">
    <subcellularLocation>
        <location evidence="6">Plastid</location>
        <location evidence="6">Chloroplast</location>
    </subcellularLocation>
</comment>
<dbReference type="GO" id="GO:0015935">
    <property type="term" value="C:small ribosomal subunit"/>
    <property type="evidence" value="ECO:0007669"/>
    <property type="project" value="TreeGrafter"/>
</dbReference>
<dbReference type="AlphaFoldDB" id="A0A1G4NX02"/>
<keyword evidence="5 6" id="KW-0687">Ribonucleoprotein</keyword>
<dbReference type="InterPro" id="IPR036510">
    <property type="entry name" value="Ribosomal_bS20_sf"/>
</dbReference>
<gene>
    <name evidence="6 7" type="primary">rps20</name>
    <name evidence="7" type="ORF">J0154_123</name>
</gene>
<dbReference type="GeneID" id="29999819"/>
<comment type="similarity">
    <text evidence="1 6">Belongs to the bacterial ribosomal protein bS20 family.</text>
</comment>
<dbReference type="SUPFAM" id="SSF46992">
    <property type="entry name" value="Ribosomal protein S20"/>
    <property type="match status" value="1"/>
</dbReference>
<dbReference type="Gene3D" id="1.20.58.110">
    <property type="entry name" value="Ribosomal protein S20"/>
    <property type="match status" value="1"/>
</dbReference>
<evidence type="ECO:0000256" key="3">
    <source>
        <dbReference type="ARBA" id="ARBA00022884"/>
    </source>
</evidence>
<evidence type="ECO:0000256" key="2">
    <source>
        <dbReference type="ARBA" id="ARBA00022730"/>
    </source>
</evidence>
<accession>A0A1G4NX02</accession>
<organism evidence="7">
    <name type="scientific">Neoizziella asiatica</name>
    <dbReference type="NCBI Taxonomy" id="1077397"/>
    <lineage>
        <taxon>Eukaryota</taxon>
        <taxon>Rhodophyta</taxon>
        <taxon>Florideophyceae</taxon>
        <taxon>Nemaliophycidae</taxon>
        <taxon>Nemaliales</taxon>
        <taxon>Liagoraceae</taxon>
        <taxon>Neoizziella</taxon>
    </lineage>
</organism>
<dbReference type="InterPro" id="IPR002583">
    <property type="entry name" value="Ribosomal_bS20"/>
</dbReference>
<proteinExistence type="inferred from homology"/>
<reference evidence="7" key="2">
    <citation type="submission" date="2016-10" db="EMBL/GenBank/DDBJ databases">
        <authorList>
            <person name="de Groot N.N."/>
        </authorList>
    </citation>
    <scope>NUCLEOTIDE SEQUENCE</scope>
    <source>
        <strain evidence="7">J.0154</strain>
    </source>
</reference>
<evidence type="ECO:0000256" key="6">
    <source>
        <dbReference type="HAMAP-Rule" id="MF_00500"/>
    </source>
</evidence>
<dbReference type="PANTHER" id="PTHR33398">
    <property type="entry name" value="30S RIBOSOMAL PROTEIN S20"/>
    <property type="match status" value="1"/>
</dbReference>
<dbReference type="HAMAP" id="MF_00500">
    <property type="entry name" value="Ribosomal_bS20"/>
    <property type="match status" value="1"/>
</dbReference>
<evidence type="ECO:0000256" key="5">
    <source>
        <dbReference type="ARBA" id="ARBA00023274"/>
    </source>
</evidence>
<dbReference type="RefSeq" id="YP_009314732.1">
    <property type="nucleotide sequence ID" value="NC_031663.1"/>
</dbReference>
<keyword evidence="3 6" id="KW-0694">RNA-binding</keyword>
<keyword evidence="7" id="KW-0150">Chloroplast</keyword>
<dbReference type="GO" id="GO:0005829">
    <property type="term" value="C:cytosol"/>
    <property type="evidence" value="ECO:0007669"/>
    <property type="project" value="TreeGrafter"/>
</dbReference>
<keyword evidence="7" id="KW-0934">Plastid</keyword>
<dbReference type="Pfam" id="PF01649">
    <property type="entry name" value="Ribosomal_S20p"/>
    <property type="match status" value="1"/>
</dbReference>
<keyword evidence="4 6" id="KW-0689">Ribosomal protein</keyword>
<reference evidence="7" key="1">
    <citation type="submission" date="2016-10" db="EMBL/GenBank/DDBJ databases">
        <title>Chloroplast genomes as a tool to resolve red algal phylogenies: a case study in the Nemaliales.</title>
        <authorList>
            <person name="Costa J.F."/>
            <person name="Lin S.M."/>
            <person name="Macaya E.C."/>
            <person name="Fernandez-Garcia C."/>
            <person name="Verbruggen H."/>
        </authorList>
    </citation>
    <scope>NUCLEOTIDE SEQUENCE</scope>
    <source>
        <strain evidence="7">J.0154</strain>
    </source>
</reference>
<dbReference type="EMBL" id="LT622872">
    <property type="protein sequence ID" value="SCW23187.1"/>
    <property type="molecule type" value="Genomic_DNA"/>
</dbReference>
<evidence type="ECO:0000256" key="4">
    <source>
        <dbReference type="ARBA" id="ARBA00022980"/>
    </source>
</evidence>
<name>A0A1G4NX02_9FLOR</name>
<dbReference type="GO" id="GO:0070181">
    <property type="term" value="F:small ribosomal subunit rRNA binding"/>
    <property type="evidence" value="ECO:0007669"/>
    <property type="project" value="TreeGrafter"/>
</dbReference>
<evidence type="ECO:0000313" key="7">
    <source>
        <dbReference type="EMBL" id="SCW23187.1"/>
    </source>
</evidence>
<keyword evidence="2 6" id="KW-0699">rRNA-binding</keyword>
<dbReference type="PANTHER" id="PTHR33398:SF1">
    <property type="entry name" value="SMALL RIBOSOMAL SUBUNIT PROTEIN BS20C"/>
    <property type="match status" value="1"/>
</dbReference>
<geneLocation type="chloroplast" evidence="7"/>
<evidence type="ECO:0000256" key="1">
    <source>
        <dbReference type="ARBA" id="ARBA00007634"/>
    </source>
</evidence>
<dbReference type="GO" id="GO:0009507">
    <property type="term" value="C:chloroplast"/>
    <property type="evidence" value="ECO:0007669"/>
    <property type="project" value="UniProtKB-SubCell"/>
</dbReference>
<dbReference type="GO" id="GO:0003735">
    <property type="term" value="F:structural constituent of ribosome"/>
    <property type="evidence" value="ECO:0007669"/>
    <property type="project" value="InterPro"/>
</dbReference>
<comment type="function">
    <text evidence="6">Binds directly to 16S ribosomal RNA.</text>
</comment>
<protein>
    <recommendedName>
        <fullName evidence="6">Small ribosomal subunit protein bS20c</fullName>
    </recommendedName>
</protein>
<dbReference type="NCBIfam" id="TIGR00029">
    <property type="entry name" value="S20"/>
    <property type="match status" value="1"/>
</dbReference>